<evidence type="ECO:0000313" key="2">
    <source>
        <dbReference type="Proteomes" id="UP000887560"/>
    </source>
</evidence>
<keyword evidence="2" id="KW-1185">Reference proteome</keyword>
<dbReference type="Proteomes" id="UP000887560">
    <property type="component" value="Unplaced"/>
</dbReference>
<accession>A0A915NBQ7</accession>
<dbReference type="WBParaSite" id="scf7180000416676.g576">
    <property type="protein sequence ID" value="scf7180000416676.g576"/>
    <property type="gene ID" value="scf7180000416676.g576"/>
</dbReference>
<feature type="region of interest" description="Disordered" evidence="1">
    <location>
        <begin position="96"/>
        <end position="121"/>
    </location>
</feature>
<evidence type="ECO:0000313" key="3">
    <source>
        <dbReference type="WBParaSite" id="scf7180000416676.g576"/>
    </source>
</evidence>
<reference evidence="3" key="1">
    <citation type="submission" date="2022-11" db="UniProtKB">
        <authorList>
            <consortium name="WormBaseParasite"/>
        </authorList>
    </citation>
    <scope>IDENTIFICATION</scope>
</reference>
<feature type="compositionally biased region" description="Polar residues" evidence="1">
    <location>
        <begin position="104"/>
        <end position="121"/>
    </location>
</feature>
<proteinExistence type="predicted"/>
<sequence>MSYYFFWNFSCVCKRKPIGEGKLLGGFGNLLNSATEFGQKSFSGINQFVKSTSLHGFSGGQFKDQYDDLSDLKNTSQVNESEDLDDEKLKKMYQQQKIGEETNKLTSGIPSTKYSSNSAKSGLNNIVENENELGVPDNLYQSSSSSPSLISLEKSGEKIVKKQQGLNKQVVGEKKKTMTKPKDDPWDILNS</sequence>
<organism evidence="2 3">
    <name type="scientific">Meloidogyne floridensis</name>
    <dbReference type="NCBI Taxonomy" id="298350"/>
    <lineage>
        <taxon>Eukaryota</taxon>
        <taxon>Metazoa</taxon>
        <taxon>Ecdysozoa</taxon>
        <taxon>Nematoda</taxon>
        <taxon>Chromadorea</taxon>
        <taxon>Rhabditida</taxon>
        <taxon>Tylenchina</taxon>
        <taxon>Tylenchomorpha</taxon>
        <taxon>Tylenchoidea</taxon>
        <taxon>Meloidogynidae</taxon>
        <taxon>Meloidogyninae</taxon>
        <taxon>Meloidogyne</taxon>
    </lineage>
</organism>
<feature type="compositionally biased region" description="Basic and acidic residues" evidence="1">
    <location>
        <begin position="171"/>
        <end position="185"/>
    </location>
</feature>
<name>A0A915NBQ7_9BILA</name>
<feature type="region of interest" description="Disordered" evidence="1">
    <location>
        <begin position="161"/>
        <end position="191"/>
    </location>
</feature>
<dbReference type="AlphaFoldDB" id="A0A915NBQ7"/>
<evidence type="ECO:0000256" key="1">
    <source>
        <dbReference type="SAM" id="MobiDB-lite"/>
    </source>
</evidence>
<protein>
    <submittedName>
        <fullName evidence="3">Uncharacterized protein</fullName>
    </submittedName>
</protein>